<dbReference type="PANTHER" id="PTHR42693:SF53">
    <property type="entry name" value="ENDO-4-O-SULFATASE"/>
    <property type="match status" value="1"/>
</dbReference>
<dbReference type="PROSITE" id="PS00149">
    <property type="entry name" value="SULFATASE_2"/>
    <property type="match status" value="1"/>
</dbReference>
<dbReference type="EC" id="3.1.6.1" evidence="7"/>
<proteinExistence type="inferred from homology"/>
<dbReference type="SUPFAM" id="SSF53649">
    <property type="entry name" value="Alkaline phosphatase-like"/>
    <property type="match status" value="1"/>
</dbReference>
<organism evidence="7 8">
    <name type="scientific">Fuerstiella marisgermanici</name>
    <dbReference type="NCBI Taxonomy" id="1891926"/>
    <lineage>
        <taxon>Bacteria</taxon>
        <taxon>Pseudomonadati</taxon>
        <taxon>Planctomycetota</taxon>
        <taxon>Planctomycetia</taxon>
        <taxon>Planctomycetales</taxon>
        <taxon>Planctomycetaceae</taxon>
        <taxon>Fuerstiella</taxon>
    </lineage>
</organism>
<gene>
    <name evidence="7" type="primary">atsA_25</name>
    <name evidence="7" type="ORF">Fuma_03927</name>
</gene>
<evidence type="ECO:0000313" key="8">
    <source>
        <dbReference type="Proteomes" id="UP000187735"/>
    </source>
</evidence>
<dbReference type="PANTHER" id="PTHR42693">
    <property type="entry name" value="ARYLSULFATASE FAMILY MEMBER"/>
    <property type="match status" value="1"/>
</dbReference>
<accession>A0A1P8WJS4</accession>
<evidence type="ECO:0000313" key="7">
    <source>
        <dbReference type="EMBL" id="APZ94301.1"/>
    </source>
</evidence>
<dbReference type="AlphaFoldDB" id="A0A1P8WJS4"/>
<protein>
    <submittedName>
        <fullName evidence="7">Arylsulfatase</fullName>
        <ecNumber evidence="7">3.1.6.1</ecNumber>
    </submittedName>
</protein>
<evidence type="ECO:0000256" key="3">
    <source>
        <dbReference type="ARBA" id="ARBA00022801"/>
    </source>
</evidence>
<dbReference type="EMBL" id="CP017641">
    <property type="protein sequence ID" value="APZ94301.1"/>
    <property type="molecule type" value="Genomic_DNA"/>
</dbReference>
<evidence type="ECO:0000256" key="5">
    <source>
        <dbReference type="SAM" id="Phobius"/>
    </source>
</evidence>
<sequence>MRVTNCDSTNSLNPAVARKVLVPLLQRSKLRQAVSAMLAMAALNLLLVSTVAANASTNPQSRPNIVVILADDMGYGDVGVLNHDSKILTPNLDRLAREGVIFTDAHAAGSYCVPSRYGLLTGRYMWRTRLGSGGNLANFAGTLIEPGRKTIADLLREAGYLTGLVGKWHQGIDWKLRDESARDVIREHPNYQDFDNIDFASPVVKGPRDYGFDYSFATAGSAEMNPSTFIENNRATIIPTLSSQEATELYGEWYGRDDNIIAAGHTMDRLVPTLSAKACEFIETATRTRPHQPFFLYYAMTTPHNPIVPNKEFVGRSQAGAYGDFVVELDHHVGRLLSRIAELGIEKNTLVIFTSDNGPVNRTRGYHAKWVRGDTAIYGHDSNGPFQGWKAGLKEGGHRVPFFVRWPEKIAANEACATTIVFNDVIPTLAEMLNIELDENTAEDGKSFFKALTAEARPESFHEAIVHNQSNGTFAIRKGSFKLTVNGPKTVDQLLDDAFPVSFVLHDLTNDAEETTDVSRSHPQIVQELHALLKKTCAETDNSETLAP</sequence>
<evidence type="ECO:0000259" key="6">
    <source>
        <dbReference type="Pfam" id="PF00884"/>
    </source>
</evidence>
<keyword evidence="3 7" id="KW-0378">Hydrolase</keyword>
<reference evidence="7 8" key="1">
    <citation type="journal article" date="2016" name="Front. Microbiol.">
        <title>Fuerstia marisgermanicae gen. nov., sp. nov., an Unusual Member of the Phylum Planctomycetes from the German Wadden Sea.</title>
        <authorList>
            <person name="Kohn T."/>
            <person name="Heuer A."/>
            <person name="Jogler M."/>
            <person name="Vollmers J."/>
            <person name="Boedeker C."/>
            <person name="Bunk B."/>
            <person name="Rast P."/>
            <person name="Borchert D."/>
            <person name="Glockner I."/>
            <person name="Freese H.M."/>
            <person name="Klenk H.P."/>
            <person name="Overmann J."/>
            <person name="Kaster A.K."/>
            <person name="Rohde M."/>
            <person name="Wiegand S."/>
            <person name="Jogler C."/>
        </authorList>
    </citation>
    <scope>NUCLEOTIDE SEQUENCE [LARGE SCALE GENOMIC DNA]</scope>
    <source>
        <strain evidence="7 8">NH11</strain>
    </source>
</reference>
<evidence type="ECO:0000256" key="1">
    <source>
        <dbReference type="ARBA" id="ARBA00008779"/>
    </source>
</evidence>
<evidence type="ECO:0000256" key="2">
    <source>
        <dbReference type="ARBA" id="ARBA00022723"/>
    </source>
</evidence>
<feature type="transmembrane region" description="Helical" evidence="5">
    <location>
        <begin position="33"/>
        <end position="53"/>
    </location>
</feature>
<name>A0A1P8WJS4_9PLAN</name>
<dbReference type="InterPro" id="IPR017850">
    <property type="entry name" value="Alkaline_phosphatase_core_sf"/>
</dbReference>
<dbReference type="Pfam" id="PF00884">
    <property type="entry name" value="Sulfatase"/>
    <property type="match status" value="1"/>
</dbReference>
<evidence type="ECO:0000256" key="4">
    <source>
        <dbReference type="ARBA" id="ARBA00022837"/>
    </source>
</evidence>
<comment type="similarity">
    <text evidence="1">Belongs to the sulfatase family.</text>
</comment>
<feature type="domain" description="Sulfatase N-terminal" evidence="6">
    <location>
        <begin position="63"/>
        <end position="434"/>
    </location>
</feature>
<dbReference type="GO" id="GO:0004065">
    <property type="term" value="F:arylsulfatase activity"/>
    <property type="evidence" value="ECO:0007669"/>
    <property type="project" value="UniProtKB-EC"/>
</dbReference>
<dbReference type="KEGG" id="fmr:Fuma_03927"/>
<dbReference type="InterPro" id="IPR050738">
    <property type="entry name" value="Sulfatase"/>
</dbReference>
<keyword evidence="8" id="KW-1185">Reference proteome</keyword>
<dbReference type="InterPro" id="IPR024607">
    <property type="entry name" value="Sulfatase_CS"/>
</dbReference>
<dbReference type="GO" id="GO:0046872">
    <property type="term" value="F:metal ion binding"/>
    <property type="evidence" value="ECO:0007669"/>
    <property type="project" value="UniProtKB-KW"/>
</dbReference>
<keyword evidence="5" id="KW-1133">Transmembrane helix</keyword>
<keyword evidence="5" id="KW-0472">Membrane</keyword>
<dbReference type="InterPro" id="IPR000917">
    <property type="entry name" value="Sulfatase_N"/>
</dbReference>
<keyword evidence="2" id="KW-0479">Metal-binding</keyword>
<keyword evidence="4" id="KW-0106">Calcium</keyword>
<dbReference type="Gene3D" id="3.30.1120.10">
    <property type="match status" value="1"/>
</dbReference>
<dbReference type="CDD" id="cd16143">
    <property type="entry name" value="ARS_like"/>
    <property type="match status" value="1"/>
</dbReference>
<dbReference type="Proteomes" id="UP000187735">
    <property type="component" value="Chromosome"/>
</dbReference>
<keyword evidence="5" id="KW-0812">Transmembrane</keyword>
<dbReference type="Gene3D" id="3.40.720.10">
    <property type="entry name" value="Alkaline Phosphatase, subunit A"/>
    <property type="match status" value="1"/>
</dbReference>